<name>A0A1I2UDC7_9BACL</name>
<gene>
    <name evidence="1" type="ORF">SAMN02982927_02648</name>
</gene>
<sequence>MLGSCIYKKYSGMNLTYKGEEHIIPAGLGGIRKLPRGIVSDEINHLFSQREMIALRETILAINRNNNGPGKRGSPNVKDVRSPIINLFKVQSEKLDASDQLDTLYAPIRLGFLFYGQVHMIPQVLFPIRTDWSFQWPRIVTGTIKHNTQETVTSFVNDLKAFLAQSNKVAQKDYKIVRSELKVNDRYLVLGLQNHKWFVNTSLSEKFILKFFDLMERVPLPNSIPVLIATNAIYHSEKILSKALDDSFEFIYVKTAFNTLAFHMGADFVRENQFDAIRKDIVFGINLINYKVDKKMPKWLIEWVNDVVKPKSHFVVIHGHDNLVEAYVSFYRESLNLSICLSQKYNGAEFKKYFVCNYLEHDEFYGDII</sequence>
<accession>A0A1I2UDC7</accession>
<dbReference type="EMBL" id="FOOY01000020">
    <property type="protein sequence ID" value="SFG75058.1"/>
    <property type="molecule type" value="Genomic_DNA"/>
</dbReference>
<proteinExistence type="predicted"/>
<protein>
    <submittedName>
        <fullName evidence="1">Uncharacterized protein</fullName>
    </submittedName>
</protein>
<evidence type="ECO:0000313" key="1">
    <source>
        <dbReference type="EMBL" id="SFG75058.1"/>
    </source>
</evidence>
<dbReference type="AlphaFoldDB" id="A0A1I2UDC7"/>
<evidence type="ECO:0000313" key="2">
    <source>
        <dbReference type="Proteomes" id="UP000198752"/>
    </source>
</evidence>
<keyword evidence="2" id="KW-1185">Reference proteome</keyword>
<organism evidence="1 2">
    <name type="scientific">Sporolactobacillus nakayamae</name>
    <dbReference type="NCBI Taxonomy" id="269670"/>
    <lineage>
        <taxon>Bacteria</taxon>
        <taxon>Bacillati</taxon>
        <taxon>Bacillota</taxon>
        <taxon>Bacilli</taxon>
        <taxon>Bacillales</taxon>
        <taxon>Sporolactobacillaceae</taxon>
        <taxon>Sporolactobacillus</taxon>
    </lineage>
</organism>
<reference evidence="2" key="1">
    <citation type="submission" date="2016-10" db="EMBL/GenBank/DDBJ databases">
        <authorList>
            <person name="Varghese N."/>
            <person name="Submissions S."/>
        </authorList>
    </citation>
    <scope>NUCLEOTIDE SEQUENCE [LARGE SCALE GENOMIC DNA]</scope>
    <source>
        <strain evidence="2">ATCC 700379</strain>
    </source>
</reference>
<dbReference type="Proteomes" id="UP000198752">
    <property type="component" value="Unassembled WGS sequence"/>
</dbReference>